<dbReference type="InterPro" id="IPR000639">
    <property type="entry name" value="Epox_hydrolase-like"/>
</dbReference>
<keyword evidence="4" id="KW-1185">Reference proteome</keyword>
<dbReference type="EMBL" id="JAAXOS010000008">
    <property type="protein sequence ID" value="NKY27947.1"/>
    <property type="molecule type" value="Genomic_DNA"/>
</dbReference>
<evidence type="ECO:0000313" key="3">
    <source>
        <dbReference type="EMBL" id="NKY27947.1"/>
    </source>
</evidence>
<comment type="caution">
    <text evidence="3">The sequence shown here is derived from an EMBL/GenBank/DDBJ whole genome shotgun (WGS) entry which is preliminary data.</text>
</comment>
<evidence type="ECO:0000259" key="2">
    <source>
        <dbReference type="Pfam" id="PF00561"/>
    </source>
</evidence>
<dbReference type="AlphaFoldDB" id="A0A7X6L586"/>
<sequence length="279" mass="30644">MIEELEIRTAAGTFDVLAAGSPGDREVLLLHGFPQGAREWEFQLGVLGGGGCHAVAPDQRGYSPGVRPERAAEYRLEELVGDVVAIADALGWERFDLIGHDCGALVGWAVAAELPQRVRTFGAVSQPHPAALQQAMAEDEDQAQRSHHLITLRQPRTAERTLLADDCAALRRIFEWKIPEERVEEYVRRLAQPGALTAALNWYRAMDSAGPIGPASVPTLYVWGTEDATIGSTAALATRKYVSGPYRFEMLEDVSHWIPEEAPEALTRLLIQHLLAHRA</sequence>
<protein>
    <submittedName>
        <fullName evidence="3">Alpha/beta hydrolase</fullName>
    </submittedName>
</protein>
<dbReference type="RefSeq" id="WP_062975788.1">
    <property type="nucleotide sequence ID" value="NZ_JAAXOS010000008.1"/>
</dbReference>
<organism evidence="3 4">
    <name type="scientific">Nocardia gamkensis</name>
    <dbReference type="NCBI Taxonomy" id="352869"/>
    <lineage>
        <taxon>Bacteria</taxon>
        <taxon>Bacillati</taxon>
        <taxon>Actinomycetota</taxon>
        <taxon>Actinomycetes</taxon>
        <taxon>Mycobacteriales</taxon>
        <taxon>Nocardiaceae</taxon>
        <taxon>Nocardia</taxon>
    </lineage>
</organism>
<gene>
    <name evidence="3" type="ORF">HGB38_17195</name>
</gene>
<dbReference type="Proteomes" id="UP000540698">
    <property type="component" value="Unassembled WGS sequence"/>
</dbReference>
<dbReference type="Gene3D" id="3.40.50.1820">
    <property type="entry name" value="alpha/beta hydrolase"/>
    <property type="match status" value="1"/>
</dbReference>
<dbReference type="PRINTS" id="PR00412">
    <property type="entry name" value="EPOXHYDRLASE"/>
</dbReference>
<dbReference type="GO" id="GO:0016787">
    <property type="term" value="F:hydrolase activity"/>
    <property type="evidence" value="ECO:0007669"/>
    <property type="project" value="UniProtKB-KW"/>
</dbReference>
<dbReference type="Pfam" id="PF00561">
    <property type="entry name" value="Abhydrolase_1"/>
    <property type="match status" value="1"/>
</dbReference>
<dbReference type="InterPro" id="IPR000073">
    <property type="entry name" value="AB_hydrolase_1"/>
</dbReference>
<evidence type="ECO:0000256" key="1">
    <source>
        <dbReference type="ARBA" id="ARBA00022801"/>
    </source>
</evidence>
<dbReference type="PANTHER" id="PTHR43329">
    <property type="entry name" value="EPOXIDE HYDROLASE"/>
    <property type="match status" value="1"/>
</dbReference>
<evidence type="ECO:0000313" key="4">
    <source>
        <dbReference type="Proteomes" id="UP000540698"/>
    </source>
</evidence>
<feature type="domain" description="AB hydrolase-1" evidence="2">
    <location>
        <begin position="27"/>
        <end position="263"/>
    </location>
</feature>
<proteinExistence type="predicted"/>
<dbReference type="InterPro" id="IPR029058">
    <property type="entry name" value="AB_hydrolase_fold"/>
</dbReference>
<reference evidence="3 4" key="1">
    <citation type="submission" date="2020-04" db="EMBL/GenBank/DDBJ databases">
        <title>MicrobeNet Type strains.</title>
        <authorList>
            <person name="Nicholson A.C."/>
        </authorList>
    </citation>
    <scope>NUCLEOTIDE SEQUENCE [LARGE SCALE GENOMIC DNA]</scope>
    <source>
        <strain evidence="3 4">DSM 44956</strain>
    </source>
</reference>
<dbReference type="SUPFAM" id="SSF53474">
    <property type="entry name" value="alpha/beta-Hydrolases"/>
    <property type="match status" value="1"/>
</dbReference>
<name>A0A7X6L586_9NOCA</name>
<keyword evidence="1 3" id="KW-0378">Hydrolase</keyword>
<accession>A0A7X6L586</accession>